<organism evidence="5 6">
    <name type="scientific">Lasiosphaeria ovina</name>
    <dbReference type="NCBI Taxonomy" id="92902"/>
    <lineage>
        <taxon>Eukaryota</taxon>
        <taxon>Fungi</taxon>
        <taxon>Dikarya</taxon>
        <taxon>Ascomycota</taxon>
        <taxon>Pezizomycotina</taxon>
        <taxon>Sordariomycetes</taxon>
        <taxon>Sordariomycetidae</taxon>
        <taxon>Sordariales</taxon>
        <taxon>Lasiosphaeriaceae</taxon>
        <taxon>Lasiosphaeria</taxon>
    </lineage>
</organism>
<sequence>MASRFVSAGAIDAATGEATAATAPAPASSDSTNRKGSEWLEVTKQLEADRRRRDEARQAAATAAGPNGERTLFDVLQANKAAKQAAFEEAHRIRNQFRALDDDEIDFLDDVRASRRADEERLRRETEAGLQAFRAAQMKTAADAAAGGGSTSLDALDGTGGGADDVGGGGAEDDDHYEEEWAAGSGRKRRRSEKDRDKKKRVKGLLVGGAAIRRQSTAGSAQDATEKPKTKLVAEAGTEKAAPGPKKADAGEKMSPLPPPSAAKPPPPAPAKKLGGLVDYGSSDDDDDD</sequence>
<evidence type="ECO:0000256" key="1">
    <source>
        <dbReference type="ARBA" id="ARBA00004123"/>
    </source>
</evidence>
<dbReference type="GO" id="GO:0005634">
    <property type="term" value="C:nucleus"/>
    <property type="evidence" value="ECO:0007669"/>
    <property type="project" value="UniProtKB-SubCell"/>
</dbReference>
<accession>A0AAE0KM53</accession>
<feature type="compositionally biased region" description="Gly residues" evidence="3">
    <location>
        <begin position="158"/>
        <end position="170"/>
    </location>
</feature>
<evidence type="ECO:0000313" key="5">
    <source>
        <dbReference type="EMBL" id="KAK3379209.1"/>
    </source>
</evidence>
<evidence type="ECO:0000313" key="6">
    <source>
        <dbReference type="Proteomes" id="UP001287356"/>
    </source>
</evidence>
<dbReference type="InterPro" id="IPR019331">
    <property type="entry name" value="FAM192A/Fyv6_N"/>
</dbReference>
<dbReference type="Proteomes" id="UP001287356">
    <property type="component" value="Unassembled WGS sequence"/>
</dbReference>
<name>A0AAE0KM53_9PEZI</name>
<feature type="region of interest" description="Disordered" evidence="3">
    <location>
        <begin position="13"/>
        <end position="68"/>
    </location>
</feature>
<evidence type="ECO:0000259" key="4">
    <source>
        <dbReference type="Pfam" id="PF10187"/>
    </source>
</evidence>
<feature type="compositionally biased region" description="Low complexity" evidence="3">
    <location>
        <begin position="141"/>
        <end position="157"/>
    </location>
</feature>
<feature type="compositionally biased region" description="Basic residues" evidence="3">
    <location>
        <begin position="186"/>
        <end position="203"/>
    </location>
</feature>
<keyword evidence="2" id="KW-0539">Nucleus</keyword>
<evidence type="ECO:0000256" key="3">
    <source>
        <dbReference type="SAM" id="MobiDB-lite"/>
    </source>
</evidence>
<evidence type="ECO:0000256" key="2">
    <source>
        <dbReference type="ARBA" id="ARBA00023242"/>
    </source>
</evidence>
<feature type="compositionally biased region" description="Low complexity" evidence="3">
    <location>
        <begin position="13"/>
        <end position="31"/>
    </location>
</feature>
<feature type="compositionally biased region" description="Pro residues" evidence="3">
    <location>
        <begin position="256"/>
        <end position="270"/>
    </location>
</feature>
<feature type="region of interest" description="Disordered" evidence="3">
    <location>
        <begin position="141"/>
        <end position="289"/>
    </location>
</feature>
<gene>
    <name evidence="5" type="ORF">B0T24DRAFT_148223</name>
</gene>
<dbReference type="Pfam" id="PF10187">
    <property type="entry name" value="FAM192A_Fyv6_N"/>
    <property type="match status" value="1"/>
</dbReference>
<dbReference type="InterPro" id="IPR039845">
    <property type="entry name" value="FAM192A"/>
</dbReference>
<comment type="subcellular location">
    <subcellularLocation>
        <location evidence="1">Nucleus</location>
    </subcellularLocation>
</comment>
<dbReference type="AlphaFoldDB" id="A0AAE0KM53"/>
<dbReference type="PANTHER" id="PTHR13495">
    <property type="entry name" value="NEFA-INTERACTING NUCLEAR PROTEIN NIP30"/>
    <property type="match status" value="1"/>
</dbReference>
<feature type="compositionally biased region" description="Acidic residues" evidence="3">
    <location>
        <begin position="171"/>
        <end position="181"/>
    </location>
</feature>
<proteinExistence type="predicted"/>
<keyword evidence="6" id="KW-1185">Reference proteome</keyword>
<dbReference type="EMBL" id="JAULSN010000002">
    <property type="protein sequence ID" value="KAK3379209.1"/>
    <property type="molecule type" value="Genomic_DNA"/>
</dbReference>
<protein>
    <submittedName>
        <fullName evidence="5">N-terminal domain of NEFA-interacting nuclear protein NIP30-domain-containing protein</fullName>
    </submittedName>
</protein>
<feature type="domain" description="FAM192A/Fyv6 N-terminal" evidence="4">
    <location>
        <begin position="30"/>
        <end position="134"/>
    </location>
</feature>
<reference evidence="5" key="1">
    <citation type="journal article" date="2023" name="Mol. Phylogenet. Evol.">
        <title>Genome-scale phylogeny and comparative genomics of the fungal order Sordariales.</title>
        <authorList>
            <person name="Hensen N."/>
            <person name="Bonometti L."/>
            <person name="Westerberg I."/>
            <person name="Brannstrom I.O."/>
            <person name="Guillou S."/>
            <person name="Cros-Aarteil S."/>
            <person name="Calhoun S."/>
            <person name="Haridas S."/>
            <person name="Kuo A."/>
            <person name="Mondo S."/>
            <person name="Pangilinan J."/>
            <person name="Riley R."/>
            <person name="LaButti K."/>
            <person name="Andreopoulos B."/>
            <person name="Lipzen A."/>
            <person name="Chen C."/>
            <person name="Yan M."/>
            <person name="Daum C."/>
            <person name="Ng V."/>
            <person name="Clum A."/>
            <person name="Steindorff A."/>
            <person name="Ohm R.A."/>
            <person name="Martin F."/>
            <person name="Silar P."/>
            <person name="Natvig D.O."/>
            <person name="Lalanne C."/>
            <person name="Gautier V."/>
            <person name="Ament-Velasquez S.L."/>
            <person name="Kruys A."/>
            <person name="Hutchinson M.I."/>
            <person name="Powell A.J."/>
            <person name="Barry K."/>
            <person name="Miller A.N."/>
            <person name="Grigoriev I.V."/>
            <person name="Debuchy R."/>
            <person name="Gladieux P."/>
            <person name="Hiltunen Thoren M."/>
            <person name="Johannesson H."/>
        </authorList>
    </citation>
    <scope>NUCLEOTIDE SEQUENCE</scope>
    <source>
        <strain evidence="5">CBS 958.72</strain>
    </source>
</reference>
<feature type="compositionally biased region" description="Polar residues" evidence="3">
    <location>
        <begin position="214"/>
        <end position="223"/>
    </location>
</feature>
<feature type="compositionally biased region" description="Basic and acidic residues" evidence="3">
    <location>
        <begin position="44"/>
        <end position="57"/>
    </location>
</feature>
<comment type="caution">
    <text evidence="5">The sequence shown here is derived from an EMBL/GenBank/DDBJ whole genome shotgun (WGS) entry which is preliminary data.</text>
</comment>
<dbReference type="PANTHER" id="PTHR13495:SF0">
    <property type="entry name" value="PSME3-INTERACTING PROTEIN"/>
    <property type="match status" value="1"/>
</dbReference>
<reference evidence="5" key="2">
    <citation type="submission" date="2023-06" db="EMBL/GenBank/DDBJ databases">
        <authorList>
            <consortium name="Lawrence Berkeley National Laboratory"/>
            <person name="Haridas S."/>
            <person name="Hensen N."/>
            <person name="Bonometti L."/>
            <person name="Westerberg I."/>
            <person name="Brannstrom I.O."/>
            <person name="Guillou S."/>
            <person name="Cros-Aarteil S."/>
            <person name="Calhoun S."/>
            <person name="Kuo A."/>
            <person name="Mondo S."/>
            <person name="Pangilinan J."/>
            <person name="Riley R."/>
            <person name="Labutti K."/>
            <person name="Andreopoulos B."/>
            <person name="Lipzen A."/>
            <person name="Chen C."/>
            <person name="Yanf M."/>
            <person name="Daum C."/>
            <person name="Ng V."/>
            <person name="Clum A."/>
            <person name="Steindorff A."/>
            <person name="Ohm R."/>
            <person name="Martin F."/>
            <person name="Silar P."/>
            <person name="Natvig D."/>
            <person name="Lalanne C."/>
            <person name="Gautier V."/>
            <person name="Ament-Velasquez S.L."/>
            <person name="Kruys A."/>
            <person name="Hutchinson M.I."/>
            <person name="Powell A.J."/>
            <person name="Barry K."/>
            <person name="Miller A.N."/>
            <person name="Grigoriev I.V."/>
            <person name="Debuchy R."/>
            <person name="Gladieux P."/>
            <person name="Thoren M.H."/>
            <person name="Johannesson H."/>
        </authorList>
    </citation>
    <scope>NUCLEOTIDE SEQUENCE</scope>
    <source>
        <strain evidence="5">CBS 958.72</strain>
    </source>
</reference>